<dbReference type="PROSITE" id="PS01096">
    <property type="entry name" value="PPIC_PPIASE_1"/>
    <property type="match status" value="1"/>
</dbReference>
<dbReference type="AlphaFoldDB" id="A0A2R4XJP4"/>
<evidence type="ECO:0000256" key="5">
    <source>
        <dbReference type="ARBA" id="ARBA00023235"/>
    </source>
</evidence>
<keyword evidence="5 6" id="KW-0413">Isomerase</keyword>
<evidence type="ECO:0000259" key="8">
    <source>
        <dbReference type="PROSITE" id="PS50198"/>
    </source>
</evidence>
<dbReference type="Gene3D" id="3.10.50.40">
    <property type="match status" value="1"/>
</dbReference>
<accession>A0A2R4XJP4</accession>
<dbReference type="PROSITE" id="PS50198">
    <property type="entry name" value="PPIC_PPIASE_2"/>
    <property type="match status" value="1"/>
</dbReference>
<organism evidence="9 10">
    <name type="scientific">Orrella marina</name>
    <dbReference type="NCBI Taxonomy" id="2163011"/>
    <lineage>
        <taxon>Bacteria</taxon>
        <taxon>Pseudomonadati</taxon>
        <taxon>Pseudomonadota</taxon>
        <taxon>Betaproteobacteria</taxon>
        <taxon>Burkholderiales</taxon>
        <taxon>Alcaligenaceae</taxon>
        <taxon>Orrella</taxon>
    </lineage>
</organism>
<reference evidence="9 10" key="1">
    <citation type="submission" date="2018-04" db="EMBL/GenBank/DDBJ databases">
        <title>Bordetella sp. HZ20 isolated from seawater.</title>
        <authorList>
            <person name="Sun C."/>
        </authorList>
    </citation>
    <scope>NUCLEOTIDE SEQUENCE [LARGE SCALE GENOMIC DNA]</scope>
    <source>
        <strain evidence="9 10">HZ20</strain>
    </source>
</reference>
<evidence type="ECO:0000256" key="3">
    <source>
        <dbReference type="ARBA" id="ARBA00013194"/>
    </source>
</evidence>
<evidence type="ECO:0000256" key="4">
    <source>
        <dbReference type="ARBA" id="ARBA00023110"/>
    </source>
</evidence>
<keyword evidence="7" id="KW-0732">Signal</keyword>
<evidence type="ECO:0000313" key="10">
    <source>
        <dbReference type="Proteomes" id="UP000244571"/>
    </source>
</evidence>
<dbReference type="InterPro" id="IPR050245">
    <property type="entry name" value="PrsA_foldase"/>
</dbReference>
<dbReference type="PANTHER" id="PTHR47245:SF2">
    <property type="entry name" value="PEPTIDYL-PROLYL CIS-TRANS ISOMERASE HP_0175-RELATED"/>
    <property type="match status" value="1"/>
</dbReference>
<dbReference type="RefSeq" id="WP_108621478.1">
    <property type="nucleotide sequence ID" value="NZ_CP028901.1"/>
</dbReference>
<dbReference type="InterPro" id="IPR023058">
    <property type="entry name" value="PPIase_PpiC_CS"/>
</dbReference>
<feature type="signal peptide" evidence="7">
    <location>
        <begin position="1"/>
        <end position="19"/>
    </location>
</feature>
<evidence type="ECO:0000256" key="2">
    <source>
        <dbReference type="ARBA" id="ARBA00007656"/>
    </source>
</evidence>
<gene>
    <name evidence="9" type="ORF">DBV39_10425</name>
</gene>
<evidence type="ECO:0000256" key="1">
    <source>
        <dbReference type="ARBA" id="ARBA00000971"/>
    </source>
</evidence>
<dbReference type="InterPro" id="IPR046357">
    <property type="entry name" value="PPIase_dom_sf"/>
</dbReference>
<dbReference type="EC" id="5.2.1.8" evidence="3"/>
<dbReference type="SUPFAM" id="SSF54534">
    <property type="entry name" value="FKBP-like"/>
    <property type="match status" value="1"/>
</dbReference>
<dbReference type="InterPro" id="IPR000297">
    <property type="entry name" value="PPIase_PpiC"/>
</dbReference>
<feature type="domain" description="PpiC" evidence="8">
    <location>
        <begin position="127"/>
        <end position="219"/>
    </location>
</feature>
<evidence type="ECO:0000256" key="6">
    <source>
        <dbReference type="PROSITE-ProRule" id="PRU00278"/>
    </source>
</evidence>
<dbReference type="PANTHER" id="PTHR47245">
    <property type="entry name" value="PEPTIDYLPROLYL ISOMERASE"/>
    <property type="match status" value="1"/>
</dbReference>
<dbReference type="OrthoDB" id="14196at2"/>
<keyword evidence="4 6" id="KW-0697">Rotamase</keyword>
<dbReference type="SUPFAM" id="SSF109998">
    <property type="entry name" value="Triger factor/SurA peptide-binding domain-like"/>
    <property type="match status" value="1"/>
</dbReference>
<feature type="chain" id="PRO_5015343660" description="peptidylprolyl isomerase" evidence="7">
    <location>
        <begin position="20"/>
        <end position="259"/>
    </location>
</feature>
<evidence type="ECO:0000313" key="9">
    <source>
        <dbReference type="EMBL" id="AWB34062.1"/>
    </source>
</evidence>
<dbReference type="GO" id="GO:0003755">
    <property type="term" value="F:peptidyl-prolyl cis-trans isomerase activity"/>
    <property type="evidence" value="ECO:0007669"/>
    <property type="project" value="UniProtKB-KW"/>
</dbReference>
<comment type="similarity">
    <text evidence="2">Belongs to the PpiC/parvulin rotamase family.</text>
</comment>
<dbReference type="KEGG" id="boz:DBV39_10425"/>
<name>A0A2R4XJP4_9BURK</name>
<keyword evidence="10" id="KW-1185">Reference proteome</keyword>
<dbReference type="Gene3D" id="1.10.8.1040">
    <property type="match status" value="1"/>
</dbReference>
<dbReference type="Proteomes" id="UP000244571">
    <property type="component" value="Chromosome"/>
</dbReference>
<proteinExistence type="inferred from homology"/>
<dbReference type="Pfam" id="PF13616">
    <property type="entry name" value="Rotamase_3"/>
    <property type="match status" value="1"/>
</dbReference>
<sequence>MKRFAMTLAAVAFAVPVYAQNLAVVNGEPITQKSYDQFIQLLVSQGAPDTPQLREQVKEEMINRVIMVQAAEKAGVSDDPAVHTELELTRQGILVRALMSEYLEKNPVTQEKIQAEYDKLKAEHGQDVEYQVRHILVEEESLANDLLKQIKDKKASFEELAKEHSKDPGSAAEGGSLGWAQAENYVAPFAEAVKSTPKGQMADKPVQSQFGWHIVEVIDERPIEFPSFDQVSTQLQEMMREEELAKYQQKLRADAKIEE</sequence>
<protein>
    <recommendedName>
        <fullName evidence="3">peptidylprolyl isomerase</fullName>
        <ecNumber evidence="3">5.2.1.8</ecNumber>
    </recommendedName>
</protein>
<dbReference type="InterPro" id="IPR027304">
    <property type="entry name" value="Trigger_fact/SurA_dom_sf"/>
</dbReference>
<dbReference type="EMBL" id="CP028901">
    <property type="protein sequence ID" value="AWB34062.1"/>
    <property type="molecule type" value="Genomic_DNA"/>
</dbReference>
<evidence type="ECO:0000256" key="7">
    <source>
        <dbReference type="SAM" id="SignalP"/>
    </source>
</evidence>
<comment type="catalytic activity">
    <reaction evidence="1">
        <text>[protein]-peptidylproline (omega=180) = [protein]-peptidylproline (omega=0)</text>
        <dbReference type="Rhea" id="RHEA:16237"/>
        <dbReference type="Rhea" id="RHEA-COMP:10747"/>
        <dbReference type="Rhea" id="RHEA-COMP:10748"/>
        <dbReference type="ChEBI" id="CHEBI:83833"/>
        <dbReference type="ChEBI" id="CHEBI:83834"/>
        <dbReference type="EC" id="5.2.1.8"/>
    </reaction>
</comment>